<evidence type="ECO:0000259" key="1">
    <source>
        <dbReference type="Pfam" id="PF07944"/>
    </source>
</evidence>
<dbReference type="RefSeq" id="XP_028463983.1">
    <property type="nucleotide sequence ID" value="XM_028615272.1"/>
</dbReference>
<proteinExistence type="predicted"/>
<dbReference type="Pfam" id="PF20736">
    <property type="entry name" value="Glyco_hydro127M"/>
    <property type="match status" value="1"/>
</dbReference>
<organism evidence="3 4">
    <name type="scientific">Sodiomyces alkalinus (strain CBS 110278 / VKM F-3762 / F11)</name>
    <name type="common">Alkaliphilic filamentous fungus</name>
    <dbReference type="NCBI Taxonomy" id="1314773"/>
    <lineage>
        <taxon>Eukaryota</taxon>
        <taxon>Fungi</taxon>
        <taxon>Dikarya</taxon>
        <taxon>Ascomycota</taxon>
        <taxon>Pezizomycotina</taxon>
        <taxon>Sordariomycetes</taxon>
        <taxon>Hypocreomycetidae</taxon>
        <taxon>Glomerellales</taxon>
        <taxon>Plectosphaerellaceae</taxon>
        <taxon>Sodiomyces</taxon>
    </lineage>
</organism>
<evidence type="ECO:0000313" key="4">
    <source>
        <dbReference type="Proteomes" id="UP000272025"/>
    </source>
</evidence>
<dbReference type="InterPro" id="IPR008928">
    <property type="entry name" value="6-hairpin_glycosidase_sf"/>
</dbReference>
<name>A0A3N2PNT4_SODAK</name>
<evidence type="ECO:0000313" key="3">
    <source>
        <dbReference type="EMBL" id="ROT36177.1"/>
    </source>
</evidence>
<dbReference type="InterPro" id="IPR012878">
    <property type="entry name" value="Beta-AFase-like_GH127_cat"/>
</dbReference>
<dbReference type="OrthoDB" id="5358475at2759"/>
<dbReference type="PANTHER" id="PTHR31151">
    <property type="entry name" value="PROLINE-TRNA LIGASE (DUF1680)"/>
    <property type="match status" value="1"/>
</dbReference>
<dbReference type="PANTHER" id="PTHR31151:SF0">
    <property type="entry name" value="PROLINE-TRNA LIGASE (DUF1680)"/>
    <property type="match status" value="1"/>
</dbReference>
<gene>
    <name evidence="3" type="ORF">SODALDRAFT_394063</name>
</gene>
<reference evidence="3 4" key="1">
    <citation type="journal article" date="2018" name="Mol. Ecol.">
        <title>The obligate alkalophilic soda-lake fungus Sodiomyces alkalinus has shifted to a protein diet.</title>
        <authorList>
            <person name="Grum-Grzhimaylo A.A."/>
            <person name="Falkoski D.L."/>
            <person name="van den Heuvel J."/>
            <person name="Valero-Jimenez C.A."/>
            <person name="Min B."/>
            <person name="Choi I.G."/>
            <person name="Lipzen A."/>
            <person name="Daum C.G."/>
            <person name="Aanen D.K."/>
            <person name="Tsang A."/>
            <person name="Henrissat B."/>
            <person name="Bilanenko E.N."/>
            <person name="de Vries R.P."/>
            <person name="van Kan J.A.L."/>
            <person name="Grigoriev I.V."/>
            <person name="Debets A.J.M."/>
        </authorList>
    </citation>
    <scope>NUCLEOTIDE SEQUENCE [LARGE SCALE GENOMIC DNA]</scope>
    <source>
        <strain evidence="3 4">F11</strain>
    </source>
</reference>
<feature type="domain" description="Non-reducing end beta-L-arabinofuranosidase-like GH127 catalytic" evidence="1">
    <location>
        <begin position="24"/>
        <end position="413"/>
    </location>
</feature>
<feature type="domain" description="Non-reducing end beta-L-arabinofuranosidase-like GH127 middle" evidence="2">
    <location>
        <begin position="425"/>
        <end position="517"/>
    </location>
</feature>
<dbReference type="STRING" id="1314773.A0A3N2PNT4"/>
<protein>
    <submittedName>
        <fullName evidence="3">DUF1680-domain-containing protein</fullName>
    </submittedName>
</protein>
<dbReference type="AlphaFoldDB" id="A0A3N2PNT4"/>
<dbReference type="GeneID" id="39583749"/>
<dbReference type="SUPFAM" id="SSF48208">
    <property type="entry name" value="Six-hairpin glycosidases"/>
    <property type="match status" value="1"/>
</dbReference>
<dbReference type="Pfam" id="PF07944">
    <property type="entry name" value="Beta-AFase-like_GH127_cat"/>
    <property type="match status" value="1"/>
</dbReference>
<accession>A0A3N2PNT4</accession>
<sequence>MKLVHPAAQTPDLAAPFHLSQLSLGDGDWVSYQERTLTYAKWIDLDRILYVFRENHGLDTQGAEPNGGWDAPDFPFRSHFQGHFLTAWAHFYAVLDDDECRDRAAYVVEELAKCQANNEAVGFTPGYLSGFPESEIEKVENRTLDNGNVPYYAIHKTMAGLLDVYQHMGNQQALDVLLGITDWIDVCTSRLSHDEMQESLETEFGGMNEIFADMARRLPDEDTELFIALARRFDHERLFDPLSAGRDELEGLHANTQIPKWIGAALEYKATGEERYLEIARNAWRMTVWAHSYAIGANSVAEHFRAPDAIVDFLHDDAAEACNSYNMLKLTRELWTLTPGDTEYFDFYEVAMLNHLIGQQDPTSEHGHVTYFTPLNPGGRRGVGPAWGGGTFSTDHDSFWCCQGTALETNTKLMDSIYFHDEESLYVNLFVASRLDWSQRGVQVSQTTRYPVDDTTTLTFERGASQFVLRVRIPAWAEDSEITVNGQRVNGTFEGGSYAVVDRRWEDGDVVSVRLPMSLRLIPANDDPNVASVAFGPTILAGNYGDEELAERPSLDLGSIRRLDSGHTDLQFEGSASTGSVLLGAFNAAQGFNYNAYWNVTGELP</sequence>
<dbReference type="GO" id="GO:0005975">
    <property type="term" value="P:carbohydrate metabolic process"/>
    <property type="evidence" value="ECO:0007669"/>
    <property type="project" value="InterPro"/>
</dbReference>
<dbReference type="Proteomes" id="UP000272025">
    <property type="component" value="Unassembled WGS sequence"/>
</dbReference>
<evidence type="ECO:0000259" key="2">
    <source>
        <dbReference type="Pfam" id="PF20736"/>
    </source>
</evidence>
<dbReference type="EMBL" id="ML119060">
    <property type="protein sequence ID" value="ROT36177.1"/>
    <property type="molecule type" value="Genomic_DNA"/>
</dbReference>
<keyword evidence="4" id="KW-1185">Reference proteome</keyword>
<dbReference type="InterPro" id="IPR049046">
    <property type="entry name" value="Beta-AFase-like_GH127_middle"/>
</dbReference>